<dbReference type="GeneID" id="103051702"/>
<keyword evidence="2" id="KW-0560">Oxidoreductase</keyword>
<dbReference type="PRINTS" id="PR00080">
    <property type="entry name" value="SDRFAMILY"/>
</dbReference>
<gene>
    <name evidence="5" type="primary">LOC103051702</name>
</gene>
<dbReference type="Proteomes" id="UP000695026">
    <property type="component" value="Unplaced"/>
</dbReference>
<comment type="similarity">
    <text evidence="1 3">Belongs to the short-chain dehydrogenases/reductases (SDR) family.</text>
</comment>
<accession>A0A9F5J8M4</accession>
<feature type="non-terminal residue" evidence="5">
    <location>
        <position position="1"/>
    </location>
</feature>
<evidence type="ECO:0000313" key="4">
    <source>
        <dbReference type="Proteomes" id="UP000695026"/>
    </source>
</evidence>
<organism evidence="4 5">
    <name type="scientific">Python bivittatus</name>
    <name type="common">Burmese python</name>
    <name type="synonym">Python molurus bivittatus</name>
    <dbReference type="NCBI Taxonomy" id="176946"/>
    <lineage>
        <taxon>Eukaryota</taxon>
        <taxon>Metazoa</taxon>
        <taxon>Chordata</taxon>
        <taxon>Craniata</taxon>
        <taxon>Vertebrata</taxon>
        <taxon>Euteleostomi</taxon>
        <taxon>Lepidosauria</taxon>
        <taxon>Squamata</taxon>
        <taxon>Bifurcata</taxon>
        <taxon>Unidentata</taxon>
        <taxon>Episquamata</taxon>
        <taxon>Toxicofera</taxon>
        <taxon>Serpentes</taxon>
        <taxon>Henophidia</taxon>
        <taxon>Pythonidae</taxon>
        <taxon>Python</taxon>
    </lineage>
</organism>
<dbReference type="KEGG" id="pbi:103051702"/>
<dbReference type="SUPFAM" id="SSF51735">
    <property type="entry name" value="NAD(P)-binding Rossmann-fold domains"/>
    <property type="match status" value="1"/>
</dbReference>
<dbReference type="OMA" id="CAHWVAL"/>
<dbReference type="GO" id="GO:0016491">
    <property type="term" value="F:oxidoreductase activity"/>
    <property type="evidence" value="ECO:0007669"/>
    <property type="project" value="UniProtKB-KW"/>
</dbReference>
<dbReference type="PROSITE" id="PS00061">
    <property type="entry name" value="ADH_SHORT"/>
    <property type="match status" value="1"/>
</dbReference>
<dbReference type="Gene3D" id="3.40.50.720">
    <property type="entry name" value="NAD(P)-binding Rossmann-like Domain"/>
    <property type="match status" value="1"/>
</dbReference>
<dbReference type="RefSeq" id="XP_025032396.1">
    <property type="nucleotide sequence ID" value="XM_025176628.1"/>
</dbReference>
<sequence length="319" mass="35397">AAFGFRRCRGSRGLDPCRSDALSLPLPQASGKAVLITGCDKGFGHALARHLHAKGFTVFAGCLLLDQGGDGARELCDLGSERMHVLQLDVRYEVEVARALQCVKERLEEPARGLWGLVNNAGIASFGDVEFTSVEKYKRVADINLWGTIRVTKAFLPLIRRARGRIVNMSSMLGRMTSPLRSSYCISKFGVEAFTDCLRQEMYRWGVSVVAVEPSNFIAATGILTPEGIEAEAEHMWRGASETVRADYGEADFREKLRRMKGFAHSGLRDVSLVLDDLTEALAAQHPYTRYTPMEASWWLRLQAVTHLPTALADWLYVS</sequence>
<dbReference type="GO" id="GO:0008202">
    <property type="term" value="P:steroid metabolic process"/>
    <property type="evidence" value="ECO:0007669"/>
    <property type="project" value="TreeGrafter"/>
</dbReference>
<keyword evidence="4" id="KW-1185">Reference proteome</keyword>
<dbReference type="OrthoDB" id="2102561at2759"/>
<proteinExistence type="inferred from homology"/>
<dbReference type="PANTHER" id="PTHR43313">
    <property type="entry name" value="SHORT-CHAIN DEHYDROGENASE/REDUCTASE FAMILY 9C"/>
    <property type="match status" value="1"/>
</dbReference>
<evidence type="ECO:0000256" key="1">
    <source>
        <dbReference type="ARBA" id="ARBA00006484"/>
    </source>
</evidence>
<dbReference type="InterPro" id="IPR002347">
    <property type="entry name" value="SDR_fam"/>
</dbReference>
<dbReference type="PANTHER" id="PTHR43313:SF49">
    <property type="entry name" value="D-BETA-HYDROXYBUTYRATE DEHYDROGENASE, MITOCHONDRIAL"/>
    <property type="match status" value="1"/>
</dbReference>
<evidence type="ECO:0000256" key="3">
    <source>
        <dbReference type="RuleBase" id="RU000363"/>
    </source>
</evidence>
<evidence type="ECO:0000313" key="5">
    <source>
        <dbReference type="RefSeq" id="XP_025032396.1"/>
    </source>
</evidence>
<dbReference type="FunFam" id="3.40.50.720:FF:000074">
    <property type="entry name" value="Retinol dehydrogenase type 1"/>
    <property type="match status" value="1"/>
</dbReference>
<dbReference type="InterPro" id="IPR036291">
    <property type="entry name" value="NAD(P)-bd_dom_sf"/>
</dbReference>
<dbReference type="AlphaFoldDB" id="A0A9F5J8M4"/>
<dbReference type="PRINTS" id="PR00081">
    <property type="entry name" value="GDHRDH"/>
</dbReference>
<name>A0A9F5J8M4_PYTBI</name>
<dbReference type="InterPro" id="IPR020904">
    <property type="entry name" value="Sc_DH/Rdtase_CS"/>
</dbReference>
<evidence type="ECO:0000256" key="2">
    <source>
        <dbReference type="ARBA" id="ARBA00023002"/>
    </source>
</evidence>
<reference evidence="5" key="1">
    <citation type="submission" date="2025-08" db="UniProtKB">
        <authorList>
            <consortium name="RefSeq"/>
        </authorList>
    </citation>
    <scope>IDENTIFICATION</scope>
    <source>
        <tissue evidence="5">Liver</tissue>
    </source>
</reference>
<dbReference type="Pfam" id="PF00106">
    <property type="entry name" value="adh_short"/>
    <property type="match status" value="1"/>
</dbReference>
<protein>
    <submittedName>
        <fullName evidence="5">D-beta-hydroxybutyrate dehydrogenase, mitochondrial-like</fullName>
    </submittedName>
</protein>